<dbReference type="EMBL" id="AMZQ01000002">
    <property type="protein sequence ID" value="EKU12018.1"/>
    <property type="molecule type" value="Genomic_DNA"/>
</dbReference>
<proteinExistence type="predicted"/>
<sequence>MYKILKTLMLKFLKFHSLKAVTYQISASLMLSTKFGGESFLVVKF</sequence>
<accession>M5ISR3</accession>
<evidence type="ECO:0000313" key="2">
    <source>
        <dbReference type="Proteomes" id="UP000011939"/>
    </source>
</evidence>
<gene>
    <name evidence="1" type="ORF">CSUNSWCD_1342</name>
</gene>
<evidence type="ECO:0000313" key="1">
    <source>
        <dbReference type="EMBL" id="EKU12018.1"/>
    </source>
</evidence>
<reference evidence="1 2" key="1">
    <citation type="journal article" date="2013" name="Genome Announc.">
        <title>Genome Sequence of Campylobacter showae UNSWCD, Isolated from a Patient with Crohn's Disease.</title>
        <authorList>
            <person name="Tay A.P."/>
            <person name="Kaakoush N.O."/>
            <person name="Deshpande N.P."/>
            <person name="Chen Z."/>
            <person name="Mitchell H."/>
            <person name="Wilkins M.R."/>
        </authorList>
    </citation>
    <scope>NUCLEOTIDE SEQUENCE [LARGE SCALE GENOMIC DNA]</scope>
    <source>
        <strain evidence="1 2">CSUNSWCD</strain>
    </source>
</reference>
<protein>
    <submittedName>
        <fullName evidence="1">Uncharacterized protein</fullName>
    </submittedName>
</protein>
<dbReference type="PATRIC" id="fig|1244083.3.peg.717"/>
<comment type="caution">
    <text evidence="1">The sequence shown here is derived from an EMBL/GenBank/DDBJ whole genome shotgun (WGS) entry which is preliminary data.</text>
</comment>
<dbReference type="Proteomes" id="UP000011939">
    <property type="component" value="Unassembled WGS sequence"/>
</dbReference>
<name>M5ISR3_9BACT</name>
<dbReference type="STRING" id="1244083.CSUNSWCD_1342"/>
<dbReference type="AlphaFoldDB" id="M5ISR3"/>
<organism evidence="1 2">
    <name type="scientific">Campylobacter showae CSUNSWCD</name>
    <dbReference type="NCBI Taxonomy" id="1244083"/>
    <lineage>
        <taxon>Bacteria</taxon>
        <taxon>Pseudomonadati</taxon>
        <taxon>Campylobacterota</taxon>
        <taxon>Epsilonproteobacteria</taxon>
        <taxon>Campylobacterales</taxon>
        <taxon>Campylobacteraceae</taxon>
        <taxon>Campylobacter</taxon>
    </lineage>
</organism>